<keyword evidence="2" id="KW-1185">Reference proteome</keyword>
<sequence length="56" mass="6568">MTTSSCSFLAQRWTFLDYKMPFRYCRFLHWCQVGTQVEGTKVTLREFLAELGSAKP</sequence>
<dbReference type="AlphaFoldDB" id="A0A9X9Q0K1"/>
<organism evidence="1 2">
    <name type="scientific">Gulo gulo</name>
    <name type="common">Wolverine</name>
    <name type="synonym">Gluton</name>
    <dbReference type="NCBI Taxonomy" id="48420"/>
    <lineage>
        <taxon>Eukaryota</taxon>
        <taxon>Metazoa</taxon>
        <taxon>Chordata</taxon>
        <taxon>Craniata</taxon>
        <taxon>Vertebrata</taxon>
        <taxon>Euteleostomi</taxon>
        <taxon>Mammalia</taxon>
        <taxon>Eutheria</taxon>
        <taxon>Laurasiatheria</taxon>
        <taxon>Carnivora</taxon>
        <taxon>Caniformia</taxon>
        <taxon>Musteloidea</taxon>
        <taxon>Mustelidae</taxon>
        <taxon>Guloninae</taxon>
        <taxon>Gulo</taxon>
    </lineage>
</organism>
<evidence type="ECO:0000313" key="1">
    <source>
        <dbReference type="EMBL" id="VCW84657.1"/>
    </source>
</evidence>
<evidence type="ECO:0000313" key="2">
    <source>
        <dbReference type="Proteomes" id="UP000269945"/>
    </source>
</evidence>
<dbReference type="EMBL" id="CYRY02014826">
    <property type="protein sequence ID" value="VCW84657.1"/>
    <property type="molecule type" value="Genomic_DNA"/>
</dbReference>
<comment type="caution">
    <text evidence="1">The sequence shown here is derived from an EMBL/GenBank/DDBJ whole genome shotgun (WGS) entry which is preliminary data.</text>
</comment>
<gene>
    <name evidence="1" type="ORF">BN2614_LOCUS1</name>
</gene>
<reference evidence="1 2" key="1">
    <citation type="submission" date="2018-10" db="EMBL/GenBank/DDBJ databases">
        <authorList>
            <person name="Ekblom R."/>
            <person name="Jareborg N."/>
        </authorList>
    </citation>
    <scope>NUCLEOTIDE SEQUENCE [LARGE SCALE GENOMIC DNA]</scope>
    <source>
        <tissue evidence="1">Muscle</tissue>
    </source>
</reference>
<accession>A0A9X9Q0K1</accession>
<protein>
    <submittedName>
        <fullName evidence="1">Uncharacterized protein</fullName>
    </submittedName>
</protein>
<dbReference type="Proteomes" id="UP000269945">
    <property type="component" value="Unassembled WGS sequence"/>
</dbReference>
<proteinExistence type="predicted"/>
<name>A0A9X9Q0K1_GULGU</name>